<feature type="active site" description="Charge relay system" evidence="6">
    <location>
        <position position="398"/>
    </location>
</feature>
<feature type="binding site" evidence="8">
    <location>
        <position position="717"/>
    </location>
    <ligand>
        <name>Mg(2+)</name>
        <dbReference type="ChEBI" id="CHEBI:18420"/>
        <note>catalytic</note>
    </ligand>
</feature>
<keyword evidence="4 9" id="KW-0378">Hydrolase</keyword>
<evidence type="ECO:0000256" key="3">
    <source>
        <dbReference type="ARBA" id="ARBA00022729"/>
    </source>
</evidence>
<dbReference type="Pfam" id="PF13365">
    <property type="entry name" value="Trypsin_2"/>
    <property type="match status" value="1"/>
</dbReference>
<evidence type="ECO:0000259" key="12">
    <source>
        <dbReference type="SMART" id="SM00892"/>
    </source>
</evidence>
<dbReference type="AlphaFoldDB" id="Q7USW1"/>
<keyword evidence="2 9" id="KW-0645">Protease</keyword>
<evidence type="ECO:0000256" key="5">
    <source>
        <dbReference type="ARBA" id="ARBA00022825"/>
    </source>
</evidence>
<gene>
    <name evidence="13" type="ordered locus">RB4270</name>
</gene>
<evidence type="ECO:0000313" key="14">
    <source>
        <dbReference type="Proteomes" id="UP000001025"/>
    </source>
</evidence>
<name>Q7USW1_RHOBA</name>
<dbReference type="GO" id="GO:0046872">
    <property type="term" value="F:metal ion binding"/>
    <property type="evidence" value="ECO:0007669"/>
    <property type="project" value="UniProtKB-KW"/>
</dbReference>
<feature type="active site" description="Charge relay system" evidence="6">
    <location>
        <position position="274"/>
    </location>
</feature>
<dbReference type="PANTHER" id="PTHR13966:SF5">
    <property type="entry name" value="ENDONUCLEASE G, MITOCHONDRIAL"/>
    <property type="match status" value="1"/>
</dbReference>
<dbReference type="InterPro" id="IPR044929">
    <property type="entry name" value="DNA/RNA_non-sp_Endonuclease_sf"/>
</dbReference>
<dbReference type="SMART" id="SM00892">
    <property type="entry name" value="Endonuclease_NS"/>
    <property type="match status" value="1"/>
</dbReference>
<evidence type="ECO:0000313" key="13">
    <source>
        <dbReference type="EMBL" id="CAD73681.1"/>
    </source>
</evidence>
<feature type="region of interest" description="Disordered" evidence="10">
    <location>
        <begin position="646"/>
        <end position="673"/>
    </location>
</feature>
<dbReference type="InterPro" id="IPR001604">
    <property type="entry name" value="Endo_G_ENPP1-like_dom"/>
</dbReference>
<proteinExistence type="inferred from homology"/>
<organism evidence="13 14">
    <name type="scientific">Rhodopirellula baltica (strain DSM 10527 / NCIMB 13988 / SH1)</name>
    <dbReference type="NCBI Taxonomy" id="243090"/>
    <lineage>
        <taxon>Bacteria</taxon>
        <taxon>Pseudomonadati</taxon>
        <taxon>Planctomycetota</taxon>
        <taxon>Planctomycetia</taxon>
        <taxon>Pirellulales</taxon>
        <taxon>Pirellulaceae</taxon>
        <taxon>Rhodopirellula</taxon>
    </lineage>
</organism>
<feature type="compositionally biased region" description="Basic and acidic residues" evidence="10">
    <location>
        <begin position="653"/>
        <end position="673"/>
    </location>
</feature>
<dbReference type="GO" id="GO:0004252">
    <property type="term" value="F:serine-type endopeptidase activity"/>
    <property type="evidence" value="ECO:0007669"/>
    <property type="project" value="InterPro"/>
</dbReference>
<dbReference type="PRINTS" id="PR01774">
    <property type="entry name" value="EXFOLTOXIN"/>
</dbReference>
<keyword evidence="5 9" id="KW-0720">Serine protease</keyword>
<comment type="similarity">
    <text evidence="1 9">Belongs to the peptidase S1B family.</text>
</comment>
<dbReference type="eggNOG" id="COG1864">
    <property type="taxonomic scope" value="Bacteria"/>
</dbReference>
<dbReference type="STRING" id="243090.RB4270"/>
<dbReference type="SUPFAM" id="SSF54060">
    <property type="entry name" value="His-Me finger endonucleases"/>
    <property type="match status" value="1"/>
</dbReference>
<dbReference type="eggNOG" id="COG3591">
    <property type="taxonomic scope" value="Bacteria"/>
</dbReference>
<evidence type="ECO:0000256" key="8">
    <source>
        <dbReference type="PIRSR" id="PIRSR640255-2"/>
    </source>
</evidence>
<dbReference type="EC" id="3.4.21.-" evidence="9"/>
<dbReference type="GO" id="GO:0003676">
    <property type="term" value="F:nucleic acid binding"/>
    <property type="evidence" value="ECO:0007669"/>
    <property type="project" value="InterPro"/>
</dbReference>
<evidence type="ECO:0000256" key="4">
    <source>
        <dbReference type="ARBA" id="ARBA00022801"/>
    </source>
</evidence>
<dbReference type="InterPro" id="IPR009003">
    <property type="entry name" value="Peptidase_S1_PA"/>
</dbReference>
<dbReference type="SMART" id="SM00477">
    <property type="entry name" value="NUC"/>
    <property type="match status" value="1"/>
</dbReference>
<accession>Q7USW1</accession>
<evidence type="ECO:0000256" key="10">
    <source>
        <dbReference type="SAM" id="MobiDB-lite"/>
    </source>
</evidence>
<dbReference type="InterPro" id="IPR008256">
    <property type="entry name" value="Peptidase_S1B"/>
</dbReference>
<dbReference type="InterPro" id="IPR020821">
    <property type="entry name" value="ENPP1-3/EXOG-like_nuc-like"/>
</dbReference>
<dbReference type="Pfam" id="PF01223">
    <property type="entry name" value="Endonuclease_NS"/>
    <property type="match status" value="1"/>
</dbReference>
<evidence type="ECO:0000256" key="7">
    <source>
        <dbReference type="PIRSR" id="PIRSR640255-1"/>
    </source>
</evidence>
<dbReference type="InterPro" id="IPR043504">
    <property type="entry name" value="Peptidase_S1_PA_chymotrypsin"/>
</dbReference>
<evidence type="ECO:0000256" key="1">
    <source>
        <dbReference type="ARBA" id="ARBA00008764"/>
    </source>
</evidence>
<dbReference type="KEGG" id="rba:RB4270"/>
<dbReference type="Gene3D" id="3.40.570.10">
    <property type="entry name" value="Extracellular Endonuclease, subunit A"/>
    <property type="match status" value="1"/>
</dbReference>
<sequence length="867" mass="97091">MDHRVVAAKQEPVPPRNAESFKVTVEWEEPAKSNVAGFYAVAGLYATSRTRTQVSNRDQFQLMNRWDDSTVSSEWQRAKVRHDSRPEWESRGTIQYSFPLYSCWLPYQSSVVIGLMIGENLIQAIDTMEPVVTQNYEHSVIPDDVIAATEKRFHNIQQEFDSPLEKSRSDLLAQNGLSTIQDRLERAGVDPKLAKQASRAGAANRSLDSASMSRATISEASALERILNGNDLVDVRFLLNGASRIASVGRINFGGRGFATGFLVGPGVIMTNHHVFGSAAETRGVQVEFGFRELNRDGGLSTPTKFRFDASQLFFADRDLDVAIVAIGSRTSGSIDLDKLPVMRLLPDSDAVIMGERLNIVQHPAGEPKQVALRDNTVIAIPDETFLHYRADTKRGSSGSPVFNDEWQLVGLHHSGVPDKDDDGNWLDIFGNVATNRTPDHHIAWIANEAIQSSALVELLKDTTFRGSEQRLVDGVLEESDSEESIVQFRSPNCHNEPHCEDGNLPQRPVADGVVRVAQGRGTVRVRVPVEITVRIGEPDDHILVNNDFDVVSVERLRERFGIDRDYSNRNGYDAEFLAHKLNLPALTEDQIAAAAINRDPINGDLPYVLRFHNFSVVMNGERRLAYFTAVNIDGEKLIRIRSGDDGGSASWSEDRRIGAHEQTNNDHYRGRDNKLDRGHLVRRLDPGWGGQLRDSARGIVDTYHYVNCAPQYDTFNQSDDRGDDANGLWLGLENFALDNAEKHDVKISVFTGPVFRDSDPDFRDNGVRIPTQYWKVIAWVDESNDLKAAAFLLSQKRMLDDDPRIERMDEEAFDFRERDLFQTTVTKIEELTHLNFGPLNDARGGGESTATQVPRLLRSYKEIVLT</sequence>
<dbReference type="EnsemblBacteria" id="CAD73681">
    <property type="protein sequence ID" value="CAD73681"/>
    <property type="gene ID" value="RB4270"/>
</dbReference>
<feature type="active site" description="Charge relay system" evidence="6">
    <location>
        <position position="321"/>
    </location>
</feature>
<feature type="domain" description="ENPP1-3/EXOG-like endonuclease/phosphodiesterase" evidence="11">
    <location>
        <begin position="612"/>
        <end position="844"/>
    </location>
</feature>
<dbReference type="InterPro" id="IPR044925">
    <property type="entry name" value="His-Me_finger_sf"/>
</dbReference>
<dbReference type="InterPro" id="IPR040255">
    <property type="entry name" value="Non-specific_endonuclease"/>
</dbReference>
<dbReference type="InParanoid" id="Q7USW1"/>
<dbReference type="PRINTS" id="PR00839">
    <property type="entry name" value="V8PROTEASE"/>
</dbReference>
<dbReference type="GO" id="GO:0006508">
    <property type="term" value="P:proteolysis"/>
    <property type="evidence" value="ECO:0007669"/>
    <property type="project" value="UniProtKB-KW"/>
</dbReference>
<evidence type="ECO:0000259" key="11">
    <source>
        <dbReference type="SMART" id="SM00477"/>
    </source>
</evidence>
<keyword evidence="14" id="KW-1185">Reference proteome</keyword>
<dbReference type="InterPro" id="IPR008353">
    <property type="entry name" value="Peptidase_S1B_tx"/>
</dbReference>
<feature type="active site" description="Proton acceptor" evidence="7">
    <location>
        <position position="680"/>
    </location>
</feature>
<dbReference type="PANTHER" id="PTHR13966">
    <property type="entry name" value="ENDONUCLEASE RELATED"/>
    <property type="match status" value="1"/>
</dbReference>
<evidence type="ECO:0000256" key="6">
    <source>
        <dbReference type="PIRSR" id="PIRSR608256-1"/>
    </source>
</evidence>
<dbReference type="EMBL" id="BX294140">
    <property type="protein sequence ID" value="CAD73681.1"/>
    <property type="molecule type" value="Genomic_DNA"/>
</dbReference>
<evidence type="ECO:0000256" key="2">
    <source>
        <dbReference type="ARBA" id="ARBA00022670"/>
    </source>
</evidence>
<dbReference type="SUPFAM" id="SSF50494">
    <property type="entry name" value="Trypsin-like serine proteases"/>
    <property type="match status" value="1"/>
</dbReference>
<evidence type="ECO:0000256" key="9">
    <source>
        <dbReference type="RuleBase" id="RU004296"/>
    </source>
</evidence>
<protein>
    <recommendedName>
        <fullName evidence="9">Serine protease</fullName>
        <ecNumber evidence="9">3.4.21.-</ecNumber>
    </recommendedName>
</protein>
<dbReference type="OrthoDB" id="9770276at2"/>
<reference evidence="13 14" key="1">
    <citation type="journal article" date="2003" name="Proc. Natl. Acad. Sci. U.S.A.">
        <title>Complete genome sequence of the marine planctomycete Pirellula sp. strain 1.</title>
        <authorList>
            <person name="Gloeckner F.O."/>
            <person name="Kube M."/>
            <person name="Bauer M."/>
            <person name="Teeling H."/>
            <person name="Lombardot T."/>
            <person name="Ludwig W."/>
            <person name="Gade D."/>
            <person name="Beck A."/>
            <person name="Borzym K."/>
            <person name="Heitmann K."/>
            <person name="Rabus R."/>
            <person name="Schlesner H."/>
            <person name="Amann R."/>
            <person name="Reinhardt R."/>
        </authorList>
    </citation>
    <scope>NUCLEOTIDE SEQUENCE [LARGE SCALE GENOMIC DNA]</scope>
    <source>
        <strain evidence="14">DSM 10527 / NCIMB 13988 / SH1</strain>
    </source>
</reference>
<keyword evidence="3" id="KW-0732">Signal</keyword>
<dbReference type="Proteomes" id="UP000001025">
    <property type="component" value="Chromosome"/>
</dbReference>
<dbReference type="HOGENOM" id="CLU_016161_0_0_0"/>
<dbReference type="GO" id="GO:0004519">
    <property type="term" value="F:endonuclease activity"/>
    <property type="evidence" value="ECO:0000318"/>
    <property type="project" value="GO_Central"/>
</dbReference>
<dbReference type="CDD" id="cd00091">
    <property type="entry name" value="NUC"/>
    <property type="match status" value="1"/>
</dbReference>
<keyword evidence="8" id="KW-0479">Metal-binding</keyword>
<dbReference type="Gene3D" id="2.40.10.10">
    <property type="entry name" value="Trypsin-like serine proteases"/>
    <property type="match status" value="2"/>
</dbReference>
<dbReference type="PATRIC" id="fig|243090.15.peg.1980"/>
<feature type="domain" description="DNA/RNA non-specific endonuclease/pyrophosphatase/phosphodiesterase" evidence="12">
    <location>
        <begin position="611"/>
        <end position="844"/>
    </location>
</feature>